<keyword evidence="1" id="KW-0472">Membrane</keyword>
<protein>
    <submittedName>
        <fullName evidence="2">Uncharacterized protein</fullName>
    </submittedName>
</protein>
<reference evidence="2" key="2">
    <citation type="journal article" date="2021" name="World Allergy Organ. J.">
        <title>Chromosome-level assembly of Dermatophagoides farinae genome and transcriptome reveals two novel allergens Der f 37 and Der f 39.</title>
        <authorList>
            <person name="Chen J."/>
            <person name="Cai Z."/>
            <person name="Fan D."/>
            <person name="Hu J."/>
            <person name="Hou Y."/>
            <person name="He Y."/>
            <person name="Zhang Z."/>
            <person name="Zhao Z."/>
            <person name="Gao P."/>
            <person name="Hu W."/>
            <person name="Sun J."/>
            <person name="Li J."/>
            <person name="Ji K."/>
        </authorList>
    </citation>
    <scope>NUCLEOTIDE SEQUENCE</scope>
    <source>
        <strain evidence="2">JKM2019</strain>
    </source>
</reference>
<keyword evidence="1" id="KW-1133">Transmembrane helix</keyword>
<comment type="caution">
    <text evidence="2">The sequence shown here is derived from an EMBL/GenBank/DDBJ whole genome shotgun (WGS) entry which is preliminary data.</text>
</comment>
<organism evidence="2">
    <name type="scientific">Dermatophagoides farinae</name>
    <name type="common">American house dust mite</name>
    <dbReference type="NCBI Taxonomy" id="6954"/>
    <lineage>
        <taxon>Eukaryota</taxon>
        <taxon>Metazoa</taxon>
        <taxon>Ecdysozoa</taxon>
        <taxon>Arthropoda</taxon>
        <taxon>Chelicerata</taxon>
        <taxon>Arachnida</taxon>
        <taxon>Acari</taxon>
        <taxon>Acariformes</taxon>
        <taxon>Sarcoptiformes</taxon>
        <taxon>Astigmata</taxon>
        <taxon>Psoroptidia</taxon>
        <taxon>Analgoidea</taxon>
        <taxon>Pyroglyphidae</taxon>
        <taxon>Dermatophagoidinae</taxon>
        <taxon>Dermatophagoides</taxon>
    </lineage>
</organism>
<feature type="transmembrane region" description="Helical" evidence="1">
    <location>
        <begin position="171"/>
        <end position="192"/>
    </location>
</feature>
<accession>A0A9D4P5N2</accession>
<evidence type="ECO:0000256" key="1">
    <source>
        <dbReference type="SAM" id="Phobius"/>
    </source>
</evidence>
<dbReference type="Proteomes" id="UP000828236">
    <property type="component" value="Unassembled WGS sequence"/>
</dbReference>
<evidence type="ECO:0000313" key="2">
    <source>
        <dbReference type="EMBL" id="KAH7644671.1"/>
    </source>
</evidence>
<gene>
    <name evidence="2" type="ORF">HUG17_0209</name>
</gene>
<dbReference type="EMBL" id="SDOV01000001">
    <property type="protein sequence ID" value="KAH7644671.1"/>
    <property type="molecule type" value="Genomic_DNA"/>
</dbReference>
<name>A0A9D4P5N2_DERFA</name>
<proteinExistence type="predicted"/>
<keyword evidence="1" id="KW-0812">Transmembrane</keyword>
<dbReference type="AlphaFoldDB" id="A0A9D4P5N2"/>
<sequence length="225" mass="26607">MNRWIIHKTDDLIDVMSHDPDNLIEYVLFLEDEQAQYRLYWPQYVNNGLNANANVFCLHFDYIQSNQCNFNGYHCLINATFTDERININPNITFEYIDSNGWLQMFMQFDLTHQSYIDRPLLTINGQIYRQKSTENIENILKLNTGAYFAIKMIKVLDGKCPQRIDPRKSFWISIMVIFSIMTLSPFIYLIMQKIMEEFRKRNPSSSSNKLNVCYTKKPSHSGIL</sequence>
<reference evidence="2" key="1">
    <citation type="submission" date="2020-06" db="EMBL/GenBank/DDBJ databases">
        <authorList>
            <person name="Ji K."/>
            <person name="Li J."/>
        </authorList>
    </citation>
    <scope>NUCLEOTIDE SEQUENCE</scope>
    <source>
        <strain evidence="2">JKM2019</strain>
        <tissue evidence="2">Whole body</tissue>
    </source>
</reference>